<accession>A0A7C8YUF7</accession>
<reference evidence="1" key="2">
    <citation type="submission" date="2020-07" db="EMBL/GenBank/DDBJ databases">
        <authorList>
            <person name="Vera ALvarez R."/>
            <person name="Arias-Moreno D.M."/>
            <person name="Jimenez-Jacinto V."/>
            <person name="Jimenez-Bremont J.F."/>
            <person name="Swaminathan K."/>
            <person name="Moose S.P."/>
            <person name="Guerrero-Gonzalez M.L."/>
            <person name="Marino-Ramirez L."/>
            <person name="Landsman D."/>
            <person name="Rodriguez-Kessler M."/>
            <person name="Delgado-Sanchez P."/>
        </authorList>
    </citation>
    <scope>NUCLEOTIDE SEQUENCE</scope>
    <source>
        <tissue evidence="1">Cladode</tissue>
    </source>
</reference>
<name>A0A7C8YUF7_OPUST</name>
<sequence length="130" mass="15158">MWWLALNHYSYQYKSLSTFARYLCQSISTVDLMLKNFFLGYLRSILSAVWGVRLLNLEPSRPFSKTCGSFLLFSLFLMEMILINLLRCRLLSLHPTLVVLGTMRRNTLRLEPQTMQGTLTQRARKPPVPL</sequence>
<evidence type="ECO:0000313" key="1">
    <source>
        <dbReference type="EMBL" id="MBA4626453.1"/>
    </source>
</evidence>
<protein>
    <submittedName>
        <fullName evidence="1">Uncharacterized protein</fullName>
    </submittedName>
</protein>
<reference evidence="1" key="1">
    <citation type="journal article" date="2013" name="J. Plant Res.">
        <title>Effect of fungi and light on seed germination of three Opuntia species from semiarid lands of central Mexico.</title>
        <authorList>
            <person name="Delgado-Sanchez P."/>
            <person name="Jimenez-Bremont J.F."/>
            <person name="Guerrero-Gonzalez Mde L."/>
            <person name="Flores J."/>
        </authorList>
    </citation>
    <scope>NUCLEOTIDE SEQUENCE</scope>
    <source>
        <tissue evidence="1">Cladode</tissue>
    </source>
</reference>
<proteinExistence type="predicted"/>
<dbReference type="EMBL" id="GISG01056649">
    <property type="protein sequence ID" value="MBA4626453.1"/>
    <property type="molecule type" value="Transcribed_RNA"/>
</dbReference>
<organism evidence="1">
    <name type="scientific">Opuntia streptacantha</name>
    <name type="common">Prickly pear cactus</name>
    <name type="synonym">Opuntia cardona</name>
    <dbReference type="NCBI Taxonomy" id="393608"/>
    <lineage>
        <taxon>Eukaryota</taxon>
        <taxon>Viridiplantae</taxon>
        <taxon>Streptophyta</taxon>
        <taxon>Embryophyta</taxon>
        <taxon>Tracheophyta</taxon>
        <taxon>Spermatophyta</taxon>
        <taxon>Magnoliopsida</taxon>
        <taxon>eudicotyledons</taxon>
        <taxon>Gunneridae</taxon>
        <taxon>Pentapetalae</taxon>
        <taxon>Caryophyllales</taxon>
        <taxon>Cactineae</taxon>
        <taxon>Cactaceae</taxon>
        <taxon>Opuntioideae</taxon>
        <taxon>Opuntia</taxon>
    </lineage>
</organism>
<dbReference type="AlphaFoldDB" id="A0A7C8YUF7"/>